<dbReference type="Pfam" id="PF10138">
    <property type="entry name" value="vWA-TerF-like"/>
    <property type="match status" value="1"/>
</dbReference>
<dbReference type="Proteomes" id="UP000053176">
    <property type="component" value="Unassembled WGS sequence"/>
</dbReference>
<gene>
    <name evidence="2" type="ORF">AU467_22295</name>
</gene>
<proteinExistence type="predicted"/>
<comment type="caution">
    <text evidence="2">The sequence shown here is derived from an EMBL/GenBank/DDBJ whole genome shotgun (WGS) entry which is preliminary data.</text>
</comment>
<dbReference type="CDD" id="cd00198">
    <property type="entry name" value="vWFA"/>
    <property type="match status" value="1"/>
</dbReference>
<dbReference type="Gene3D" id="3.40.50.410">
    <property type="entry name" value="von Willebrand factor, type A domain"/>
    <property type="match status" value="1"/>
</dbReference>
<dbReference type="InterPro" id="IPR019303">
    <property type="entry name" value="vWA_TerF_C"/>
</dbReference>
<dbReference type="OrthoDB" id="5756874at2"/>
<evidence type="ECO:0000259" key="1">
    <source>
        <dbReference type="PROSITE" id="PS50234"/>
    </source>
</evidence>
<evidence type="ECO:0000313" key="2">
    <source>
        <dbReference type="EMBL" id="KUM26284.1"/>
    </source>
</evidence>
<protein>
    <recommendedName>
        <fullName evidence="1">VWFA domain-containing protein</fullName>
    </recommendedName>
</protein>
<name>A0A101KSV5_RHILI</name>
<organism evidence="2 3">
    <name type="scientific">Rhizobium loti</name>
    <name type="common">Mesorhizobium loti</name>
    <dbReference type="NCBI Taxonomy" id="381"/>
    <lineage>
        <taxon>Bacteria</taxon>
        <taxon>Pseudomonadati</taxon>
        <taxon>Pseudomonadota</taxon>
        <taxon>Alphaproteobacteria</taxon>
        <taxon>Hyphomicrobiales</taxon>
        <taxon>Phyllobacteriaceae</taxon>
        <taxon>Mesorhizobium</taxon>
    </lineage>
</organism>
<dbReference type="SUPFAM" id="SSF53300">
    <property type="entry name" value="vWA-like"/>
    <property type="match status" value="1"/>
</dbReference>
<reference evidence="2 3" key="1">
    <citation type="submission" date="2015-12" db="EMBL/GenBank/DDBJ databases">
        <title>Draft genome sequence of Mesorhizobium sp. UFLA 01-765, a multitolerant efficient symbiont and plant-growth promoting strain isolated from Zn-mining soil using Leucaena leucocephala as a trap plant.</title>
        <authorList>
            <person name="Rangel W.M."/>
            <person name="Thijs S."/>
            <person name="Longatti S.M."/>
            <person name="Moreira F.M."/>
            <person name="Weyens N."/>
            <person name="Vangronsveld J."/>
            <person name="Van Hamme J.D."/>
            <person name="Bottos E.M."/>
            <person name="Rineau F."/>
        </authorList>
    </citation>
    <scope>NUCLEOTIDE SEQUENCE [LARGE SCALE GENOMIC DNA]</scope>
    <source>
        <strain evidence="2 3">UFLA 01-765</strain>
    </source>
</reference>
<accession>A0A101KSV5</accession>
<dbReference type="EMBL" id="LPWA01000107">
    <property type="protein sequence ID" value="KUM26284.1"/>
    <property type="molecule type" value="Genomic_DNA"/>
</dbReference>
<dbReference type="InterPro" id="IPR002035">
    <property type="entry name" value="VWF_A"/>
</dbReference>
<dbReference type="AlphaFoldDB" id="A0A101KSV5"/>
<dbReference type="InterPro" id="IPR036465">
    <property type="entry name" value="vWFA_dom_sf"/>
</dbReference>
<dbReference type="PROSITE" id="PS50234">
    <property type="entry name" value="VWFA"/>
    <property type="match status" value="1"/>
</dbReference>
<evidence type="ECO:0000313" key="3">
    <source>
        <dbReference type="Proteomes" id="UP000053176"/>
    </source>
</evidence>
<feature type="domain" description="VWFA" evidence="1">
    <location>
        <begin position="39"/>
        <end position="249"/>
    </location>
</feature>
<sequence>MSKHAAVGRQPLKLDLNKSAQSLRLSLDKAGVASDIKAELIFDIDVSGSFEHEHEEGTTSKLIERLVPYGIVLDPDGAMDVFTFSHGASTAHRVGTVTPADAEGYILRNVVDQVPGWKGGTTYSYVLESNLRYFGWLPFEERGGMLNTISRFFGGGQGPQFRDKKRSIVIFVTDGENEDGDEARTMRVLAESQQRGDNVYFLFIGACEHNVEFKFLKTIASRFKNTGVVIIRDLEAFVQKSDAEISAELLGKELIDWLKA</sequence>